<feature type="chain" id="PRO_5002819979" evidence="1">
    <location>
        <begin position="18"/>
        <end position="215"/>
    </location>
</feature>
<dbReference type="KEGG" id="dwi:6650591"/>
<reference evidence="2 3" key="1">
    <citation type="journal article" date="2007" name="Nature">
        <title>Evolution of genes and genomes on the Drosophila phylogeny.</title>
        <authorList>
            <consortium name="Drosophila 12 Genomes Consortium"/>
            <person name="Clark A.G."/>
            <person name="Eisen M.B."/>
            <person name="Smith D.R."/>
            <person name="Bergman C.M."/>
            <person name="Oliver B."/>
            <person name="Markow T.A."/>
            <person name="Kaufman T.C."/>
            <person name="Kellis M."/>
            <person name="Gelbart W."/>
            <person name="Iyer V.N."/>
            <person name="Pollard D.A."/>
            <person name="Sackton T.B."/>
            <person name="Larracuente A.M."/>
            <person name="Singh N.D."/>
            <person name="Abad J.P."/>
            <person name="Abt D.N."/>
            <person name="Adryan B."/>
            <person name="Aguade M."/>
            <person name="Akashi H."/>
            <person name="Anderson W.W."/>
            <person name="Aquadro C.F."/>
            <person name="Ardell D.H."/>
            <person name="Arguello R."/>
            <person name="Artieri C.G."/>
            <person name="Barbash D.A."/>
            <person name="Barker D."/>
            <person name="Barsanti P."/>
            <person name="Batterham P."/>
            <person name="Batzoglou S."/>
            <person name="Begun D."/>
            <person name="Bhutkar A."/>
            <person name="Blanco E."/>
            <person name="Bosak S.A."/>
            <person name="Bradley R.K."/>
            <person name="Brand A.D."/>
            <person name="Brent M.R."/>
            <person name="Brooks A.N."/>
            <person name="Brown R.H."/>
            <person name="Butlin R.K."/>
            <person name="Caggese C."/>
            <person name="Calvi B.R."/>
            <person name="Bernardo de Carvalho A."/>
            <person name="Caspi A."/>
            <person name="Castrezana S."/>
            <person name="Celniker S.E."/>
            <person name="Chang J.L."/>
            <person name="Chapple C."/>
            <person name="Chatterji S."/>
            <person name="Chinwalla A."/>
            <person name="Civetta A."/>
            <person name="Clifton S.W."/>
            <person name="Comeron J.M."/>
            <person name="Costello J.C."/>
            <person name="Coyne J.A."/>
            <person name="Daub J."/>
            <person name="David R.G."/>
            <person name="Delcher A.L."/>
            <person name="Delehaunty K."/>
            <person name="Do C.B."/>
            <person name="Ebling H."/>
            <person name="Edwards K."/>
            <person name="Eickbush T."/>
            <person name="Evans J.D."/>
            <person name="Filipski A."/>
            <person name="Findeiss S."/>
            <person name="Freyhult E."/>
            <person name="Fulton L."/>
            <person name="Fulton R."/>
            <person name="Garcia A.C."/>
            <person name="Gardiner A."/>
            <person name="Garfield D.A."/>
            <person name="Garvin B.E."/>
            <person name="Gibson G."/>
            <person name="Gilbert D."/>
            <person name="Gnerre S."/>
            <person name="Godfrey J."/>
            <person name="Good R."/>
            <person name="Gotea V."/>
            <person name="Gravely B."/>
            <person name="Greenberg A.J."/>
            <person name="Griffiths-Jones S."/>
            <person name="Gross S."/>
            <person name="Guigo R."/>
            <person name="Gustafson E.A."/>
            <person name="Haerty W."/>
            <person name="Hahn M.W."/>
            <person name="Halligan D.L."/>
            <person name="Halpern A.L."/>
            <person name="Halter G.M."/>
            <person name="Han M.V."/>
            <person name="Heger A."/>
            <person name="Hillier L."/>
            <person name="Hinrichs A.S."/>
            <person name="Holmes I."/>
            <person name="Hoskins R.A."/>
            <person name="Hubisz M.J."/>
            <person name="Hultmark D."/>
            <person name="Huntley M.A."/>
            <person name="Jaffe D.B."/>
            <person name="Jagadeeshan S."/>
            <person name="Jeck W.R."/>
            <person name="Johnson J."/>
            <person name="Jones C.D."/>
            <person name="Jordan W.C."/>
            <person name="Karpen G.H."/>
            <person name="Kataoka E."/>
            <person name="Keightley P.D."/>
            <person name="Kheradpour P."/>
            <person name="Kirkness E.F."/>
            <person name="Koerich L.B."/>
            <person name="Kristiansen K."/>
            <person name="Kudrna D."/>
            <person name="Kulathinal R.J."/>
            <person name="Kumar S."/>
            <person name="Kwok R."/>
            <person name="Lander E."/>
            <person name="Langley C.H."/>
            <person name="Lapoint R."/>
            <person name="Lazzaro B.P."/>
            <person name="Lee S.J."/>
            <person name="Levesque L."/>
            <person name="Li R."/>
            <person name="Lin C.F."/>
            <person name="Lin M.F."/>
            <person name="Lindblad-Toh K."/>
            <person name="Llopart A."/>
            <person name="Long M."/>
            <person name="Low L."/>
            <person name="Lozovsky E."/>
            <person name="Lu J."/>
            <person name="Luo M."/>
            <person name="Machado C.A."/>
            <person name="Makalowski W."/>
            <person name="Marzo M."/>
            <person name="Matsuda M."/>
            <person name="Matzkin L."/>
            <person name="McAllister B."/>
            <person name="McBride C.S."/>
            <person name="McKernan B."/>
            <person name="McKernan K."/>
            <person name="Mendez-Lago M."/>
            <person name="Minx P."/>
            <person name="Mollenhauer M.U."/>
            <person name="Montooth K."/>
            <person name="Mount S.M."/>
            <person name="Mu X."/>
            <person name="Myers E."/>
            <person name="Negre B."/>
            <person name="Newfeld S."/>
            <person name="Nielsen R."/>
            <person name="Noor M.A."/>
            <person name="O'Grady P."/>
            <person name="Pachter L."/>
            <person name="Papaceit M."/>
            <person name="Parisi M.J."/>
            <person name="Parisi M."/>
            <person name="Parts L."/>
            <person name="Pedersen J.S."/>
            <person name="Pesole G."/>
            <person name="Phillippy A.M."/>
            <person name="Ponting C.P."/>
            <person name="Pop M."/>
            <person name="Porcelli D."/>
            <person name="Powell J.R."/>
            <person name="Prohaska S."/>
            <person name="Pruitt K."/>
            <person name="Puig M."/>
            <person name="Quesneville H."/>
            <person name="Ram K.R."/>
            <person name="Rand D."/>
            <person name="Rasmussen M.D."/>
            <person name="Reed L.K."/>
            <person name="Reenan R."/>
            <person name="Reily A."/>
            <person name="Remington K.A."/>
            <person name="Rieger T.T."/>
            <person name="Ritchie M.G."/>
            <person name="Robin C."/>
            <person name="Rogers Y.H."/>
            <person name="Rohde C."/>
            <person name="Rozas J."/>
            <person name="Rubenfield M.J."/>
            <person name="Ruiz A."/>
            <person name="Russo S."/>
            <person name="Salzberg S.L."/>
            <person name="Sanchez-Gracia A."/>
            <person name="Saranga D.J."/>
            <person name="Sato H."/>
            <person name="Schaeffer S.W."/>
            <person name="Schatz M.C."/>
            <person name="Schlenke T."/>
            <person name="Schwartz R."/>
            <person name="Segarra C."/>
            <person name="Singh R.S."/>
            <person name="Sirot L."/>
            <person name="Sirota M."/>
            <person name="Sisneros N.B."/>
            <person name="Smith C.D."/>
            <person name="Smith T.F."/>
            <person name="Spieth J."/>
            <person name="Stage D.E."/>
            <person name="Stark A."/>
            <person name="Stephan W."/>
            <person name="Strausberg R.L."/>
            <person name="Strempel S."/>
            <person name="Sturgill D."/>
            <person name="Sutton G."/>
            <person name="Sutton G.G."/>
            <person name="Tao W."/>
            <person name="Teichmann S."/>
            <person name="Tobari Y.N."/>
            <person name="Tomimura Y."/>
            <person name="Tsolas J.M."/>
            <person name="Valente V.L."/>
            <person name="Venter E."/>
            <person name="Venter J.C."/>
            <person name="Vicario S."/>
            <person name="Vieira F.G."/>
            <person name="Vilella A.J."/>
            <person name="Villasante A."/>
            <person name="Walenz B."/>
            <person name="Wang J."/>
            <person name="Wasserman M."/>
            <person name="Watts T."/>
            <person name="Wilson D."/>
            <person name="Wilson R.K."/>
            <person name="Wing R.A."/>
            <person name="Wolfner M.F."/>
            <person name="Wong A."/>
            <person name="Wong G.K."/>
            <person name="Wu C.I."/>
            <person name="Wu G."/>
            <person name="Yamamoto D."/>
            <person name="Yang H.P."/>
            <person name="Yang S.P."/>
            <person name="Yorke J.A."/>
            <person name="Yoshida K."/>
            <person name="Zdobnov E."/>
            <person name="Zhang P."/>
            <person name="Zhang Y."/>
            <person name="Zimin A.V."/>
            <person name="Baldwin J."/>
            <person name="Abdouelleil A."/>
            <person name="Abdulkadir J."/>
            <person name="Abebe A."/>
            <person name="Abera B."/>
            <person name="Abreu J."/>
            <person name="Acer S.C."/>
            <person name="Aftuck L."/>
            <person name="Alexander A."/>
            <person name="An P."/>
            <person name="Anderson E."/>
            <person name="Anderson S."/>
            <person name="Arachi H."/>
            <person name="Azer M."/>
            <person name="Bachantsang P."/>
            <person name="Barry A."/>
            <person name="Bayul T."/>
            <person name="Berlin A."/>
            <person name="Bessette D."/>
            <person name="Bloom T."/>
            <person name="Blye J."/>
            <person name="Boguslavskiy L."/>
            <person name="Bonnet C."/>
            <person name="Boukhgalter B."/>
            <person name="Bourzgui I."/>
            <person name="Brown A."/>
            <person name="Cahill P."/>
            <person name="Channer S."/>
            <person name="Cheshatsang Y."/>
            <person name="Chuda L."/>
            <person name="Citroen M."/>
            <person name="Collymore A."/>
            <person name="Cooke P."/>
            <person name="Costello M."/>
            <person name="D'Aco K."/>
            <person name="Daza R."/>
            <person name="De Haan G."/>
            <person name="DeGray S."/>
            <person name="DeMaso C."/>
            <person name="Dhargay N."/>
            <person name="Dooley K."/>
            <person name="Dooley E."/>
            <person name="Doricent M."/>
            <person name="Dorje P."/>
            <person name="Dorjee K."/>
            <person name="Dupes A."/>
            <person name="Elong R."/>
            <person name="Falk J."/>
            <person name="Farina A."/>
            <person name="Faro S."/>
            <person name="Ferguson D."/>
            <person name="Fisher S."/>
            <person name="Foley C.D."/>
            <person name="Franke A."/>
            <person name="Friedrich D."/>
            <person name="Gadbois L."/>
            <person name="Gearin G."/>
            <person name="Gearin C.R."/>
            <person name="Giannoukos G."/>
            <person name="Goode T."/>
            <person name="Graham J."/>
            <person name="Grandbois E."/>
            <person name="Grewal S."/>
            <person name="Gyaltsen K."/>
            <person name="Hafez N."/>
            <person name="Hagos B."/>
            <person name="Hall J."/>
            <person name="Henson C."/>
            <person name="Hollinger A."/>
            <person name="Honan T."/>
            <person name="Huard M.D."/>
            <person name="Hughes L."/>
            <person name="Hurhula B."/>
            <person name="Husby M.E."/>
            <person name="Kamat A."/>
            <person name="Kanga B."/>
            <person name="Kashin S."/>
            <person name="Khazanovich D."/>
            <person name="Kisner P."/>
            <person name="Lance K."/>
            <person name="Lara M."/>
            <person name="Lee W."/>
            <person name="Lennon N."/>
            <person name="Letendre F."/>
            <person name="LeVine R."/>
            <person name="Lipovsky A."/>
            <person name="Liu X."/>
            <person name="Liu J."/>
            <person name="Liu S."/>
            <person name="Lokyitsang T."/>
            <person name="Lokyitsang Y."/>
            <person name="Lubonja R."/>
            <person name="Lui A."/>
            <person name="MacDonald P."/>
            <person name="Magnisalis V."/>
            <person name="Maru K."/>
            <person name="Matthews C."/>
            <person name="McCusker W."/>
            <person name="McDonough S."/>
            <person name="Mehta T."/>
            <person name="Meldrim J."/>
            <person name="Meneus L."/>
            <person name="Mihai O."/>
            <person name="Mihalev A."/>
            <person name="Mihova T."/>
            <person name="Mittelman R."/>
            <person name="Mlenga V."/>
            <person name="Montmayeur A."/>
            <person name="Mulrain L."/>
            <person name="Navidi A."/>
            <person name="Naylor J."/>
            <person name="Negash T."/>
            <person name="Nguyen T."/>
            <person name="Nguyen N."/>
            <person name="Nicol R."/>
            <person name="Norbu C."/>
            <person name="Norbu N."/>
            <person name="Novod N."/>
            <person name="O'Neill B."/>
            <person name="Osman S."/>
            <person name="Markiewicz E."/>
            <person name="Oyono O.L."/>
            <person name="Patti C."/>
            <person name="Phunkhang P."/>
            <person name="Pierre F."/>
            <person name="Priest M."/>
            <person name="Raghuraman S."/>
            <person name="Rege F."/>
            <person name="Reyes R."/>
            <person name="Rise C."/>
            <person name="Rogov P."/>
            <person name="Ross K."/>
            <person name="Ryan E."/>
            <person name="Settipalli S."/>
            <person name="Shea T."/>
            <person name="Sherpa N."/>
            <person name="Shi L."/>
            <person name="Shih D."/>
            <person name="Sparrow T."/>
            <person name="Spaulding J."/>
            <person name="Stalker J."/>
            <person name="Stange-Thomann N."/>
            <person name="Stavropoulos S."/>
            <person name="Stone C."/>
            <person name="Strader C."/>
            <person name="Tesfaye S."/>
            <person name="Thomson T."/>
            <person name="Thoulutsang Y."/>
            <person name="Thoulutsang D."/>
            <person name="Topham K."/>
            <person name="Topping I."/>
            <person name="Tsamla T."/>
            <person name="Vassiliev H."/>
            <person name="Vo A."/>
            <person name="Wangchuk T."/>
            <person name="Wangdi T."/>
            <person name="Weiand M."/>
            <person name="Wilkinson J."/>
            <person name="Wilson A."/>
            <person name="Yadav S."/>
            <person name="Young G."/>
            <person name="Yu Q."/>
            <person name="Zembek L."/>
            <person name="Zhong D."/>
            <person name="Zimmer A."/>
            <person name="Zwirko Z."/>
            <person name="Jaffe D.B."/>
            <person name="Alvarez P."/>
            <person name="Brockman W."/>
            <person name="Butler J."/>
            <person name="Chin C."/>
            <person name="Gnerre S."/>
            <person name="Grabherr M."/>
            <person name="Kleber M."/>
            <person name="Mauceli E."/>
            <person name="MacCallum I."/>
        </authorList>
    </citation>
    <scope>NUCLEOTIDE SEQUENCE [LARGE SCALE GENOMIC DNA]</scope>
    <source>
        <strain evidence="3">Tucson 14030-0811.24</strain>
    </source>
</reference>
<evidence type="ECO:0000256" key="1">
    <source>
        <dbReference type="SAM" id="SignalP"/>
    </source>
</evidence>
<dbReference type="eggNOG" id="ENOG502T8EG">
    <property type="taxonomic scope" value="Eukaryota"/>
</dbReference>
<dbReference type="Pfam" id="PF16009">
    <property type="entry name" value="DUF4779"/>
    <property type="match status" value="1"/>
</dbReference>
<protein>
    <submittedName>
        <fullName evidence="2">Uncharacterized protein</fullName>
    </submittedName>
</protein>
<keyword evidence="1" id="KW-0732">Signal</keyword>
<dbReference type="Proteomes" id="UP000007798">
    <property type="component" value="Unassembled WGS sequence"/>
</dbReference>
<gene>
    <name evidence="2" type="primary">Dwil\GK12939</name>
    <name evidence="2" type="ORF">Dwil_GK12939</name>
</gene>
<name>B4NIJ0_DROWI</name>
<keyword evidence="3" id="KW-1185">Reference proteome</keyword>
<dbReference type="HOGENOM" id="CLU_111726_0_0_1"/>
<sequence>MWHLALGLLQQLSAAPAIVVERNKFAYYKVPVQMIEQMLISSSRSSNNWNSGNNSDLYLVLQCPPKLDDSIPKPKDMLNCNVIDEYKELWSEKVKVLKRKKNQRLHMMPFRIVIRPLNPPAMRKRKRPKREQRKKLDKNLDEIMVDSPLKHLGGPHIRQKVLKLSADHGKFKRGNSSKGFQHIYHRDEIYNDHIFYDELQTDGEYHNYLKQKILS</sequence>
<dbReference type="OMA" id="VLQCPPK"/>
<evidence type="ECO:0000313" key="3">
    <source>
        <dbReference type="Proteomes" id="UP000007798"/>
    </source>
</evidence>
<dbReference type="PhylomeDB" id="B4NIJ0"/>
<dbReference type="EMBL" id="CH964272">
    <property type="protein sequence ID" value="EDW84813.1"/>
    <property type="molecule type" value="Genomic_DNA"/>
</dbReference>
<proteinExistence type="predicted"/>
<dbReference type="InParanoid" id="B4NIJ0"/>
<evidence type="ECO:0000313" key="2">
    <source>
        <dbReference type="EMBL" id="EDW84813.1"/>
    </source>
</evidence>
<accession>B4NIJ0</accession>
<dbReference type="AlphaFoldDB" id="B4NIJ0"/>
<organism evidence="2 3">
    <name type="scientific">Drosophila willistoni</name>
    <name type="common">Fruit fly</name>
    <dbReference type="NCBI Taxonomy" id="7260"/>
    <lineage>
        <taxon>Eukaryota</taxon>
        <taxon>Metazoa</taxon>
        <taxon>Ecdysozoa</taxon>
        <taxon>Arthropoda</taxon>
        <taxon>Hexapoda</taxon>
        <taxon>Insecta</taxon>
        <taxon>Pterygota</taxon>
        <taxon>Neoptera</taxon>
        <taxon>Endopterygota</taxon>
        <taxon>Diptera</taxon>
        <taxon>Brachycera</taxon>
        <taxon>Muscomorpha</taxon>
        <taxon>Ephydroidea</taxon>
        <taxon>Drosophilidae</taxon>
        <taxon>Drosophila</taxon>
        <taxon>Sophophora</taxon>
    </lineage>
</organism>
<dbReference type="OrthoDB" id="6432502at2759"/>
<feature type="signal peptide" evidence="1">
    <location>
        <begin position="1"/>
        <end position="17"/>
    </location>
</feature>
<dbReference type="InterPro" id="IPR031959">
    <property type="entry name" value="DUF4779"/>
</dbReference>